<protein>
    <submittedName>
        <fullName evidence="3">Stress responsive protein</fullName>
    </submittedName>
</protein>
<organism evidence="3 4">
    <name type="scientific">Amylibacter marinus</name>
    <dbReference type="NCBI Taxonomy" id="1475483"/>
    <lineage>
        <taxon>Bacteria</taxon>
        <taxon>Pseudomonadati</taxon>
        <taxon>Pseudomonadota</taxon>
        <taxon>Alphaproteobacteria</taxon>
        <taxon>Rhodobacterales</taxon>
        <taxon>Paracoccaceae</taxon>
        <taxon>Amylibacter</taxon>
    </lineage>
</organism>
<feature type="domain" description="Stress-response A/B barrel" evidence="2">
    <location>
        <begin position="2"/>
        <end position="93"/>
    </location>
</feature>
<dbReference type="RefSeq" id="WP_284377235.1">
    <property type="nucleotide sequence ID" value="NZ_BSNN01000003.1"/>
</dbReference>
<dbReference type="InterPro" id="IPR011008">
    <property type="entry name" value="Dimeric_a/b-barrel"/>
</dbReference>
<dbReference type="EMBL" id="BSNN01000003">
    <property type="protein sequence ID" value="GLQ35112.1"/>
    <property type="molecule type" value="Genomic_DNA"/>
</dbReference>
<accession>A0ABQ5VUJ8</accession>
<proteinExistence type="predicted"/>
<sequence length="97" mass="11192">MIRHIVFFNAKDPKDIETIFQGLSTLSEIPHCDAFEVGRNMRTDRISEEGPDFVVYAEFADQEQLDAYKAHPIYAESIRIVRPLRDMRIAADFLSDS</sequence>
<comment type="caution">
    <text evidence="3">The sequence shown here is derived from an EMBL/GenBank/DDBJ whole genome shotgun (WGS) entry which is preliminary data.</text>
</comment>
<keyword evidence="4" id="KW-1185">Reference proteome</keyword>
<dbReference type="PROSITE" id="PS51502">
    <property type="entry name" value="S_R_A_B_BARREL"/>
    <property type="match status" value="1"/>
</dbReference>
<comment type="subunit">
    <text evidence="1">Homodimer.</text>
</comment>
<gene>
    <name evidence="3" type="ORF">GCM10007939_13950</name>
</gene>
<dbReference type="PANTHER" id="PTHR33178">
    <property type="match status" value="1"/>
</dbReference>
<dbReference type="InterPro" id="IPR013097">
    <property type="entry name" value="Dabb"/>
</dbReference>
<dbReference type="Gene3D" id="3.30.70.100">
    <property type="match status" value="1"/>
</dbReference>
<dbReference type="Pfam" id="PF07876">
    <property type="entry name" value="Dabb"/>
    <property type="match status" value="1"/>
</dbReference>
<dbReference type="Proteomes" id="UP001156694">
    <property type="component" value="Unassembled WGS sequence"/>
</dbReference>
<reference evidence="4" key="1">
    <citation type="journal article" date="2019" name="Int. J. Syst. Evol. Microbiol.">
        <title>The Global Catalogue of Microorganisms (GCM) 10K type strain sequencing project: providing services to taxonomists for standard genome sequencing and annotation.</title>
        <authorList>
            <consortium name="The Broad Institute Genomics Platform"/>
            <consortium name="The Broad Institute Genome Sequencing Center for Infectious Disease"/>
            <person name="Wu L."/>
            <person name="Ma J."/>
        </authorList>
    </citation>
    <scope>NUCLEOTIDE SEQUENCE [LARGE SCALE GENOMIC DNA]</scope>
    <source>
        <strain evidence="4">NBRC 110140</strain>
    </source>
</reference>
<evidence type="ECO:0000313" key="4">
    <source>
        <dbReference type="Proteomes" id="UP001156694"/>
    </source>
</evidence>
<name>A0ABQ5VUJ8_9RHOB</name>
<dbReference type="PANTHER" id="PTHR33178:SF10">
    <property type="entry name" value="STRESS-RESPONSE A_B BARREL DOMAIN-CONTAINING PROTEIN"/>
    <property type="match status" value="1"/>
</dbReference>
<dbReference type="InterPro" id="IPR044662">
    <property type="entry name" value="HS1/DABB1-like"/>
</dbReference>
<evidence type="ECO:0000259" key="2">
    <source>
        <dbReference type="PROSITE" id="PS51502"/>
    </source>
</evidence>
<evidence type="ECO:0000313" key="3">
    <source>
        <dbReference type="EMBL" id="GLQ35112.1"/>
    </source>
</evidence>
<evidence type="ECO:0000256" key="1">
    <source>
        <dbReference type="ARBA" id="ARBA00011738"/>
    </source>
</evidence>
<dbReference type="SUPFAM" id="SSF54909">
    <property type="entry name" value="Dimeric alpha+beta barrel"/>
    <property type="match status" value="1"/>
</dbReference>
<dbReference type="SMART" id="SM00886">
    <property type="entry name" value="Dabb"/>
    <property type="match status" value="1"/>
</dbReference>